<feature type="transmembrane region" description="Helical" evidence="13">
    <location>
        <begin position="1049"/>
        <end position="1071"/>
    </location>
</feature>
<dbReference type="GO" id="GO:0009897">
    <property type="term" value="C:external side of plasma membrane"/>
    <property type="evidence" value="ECO:0007669"/>
    <property type="project" value="TreeGrafter"/>
</dbReference>
<dbReference type="PANTHER" id="PTHR23220:SF134">
    <property type="entry name" value="INTEGRIN ALPHA-2 DOMAIN-CONTAINING PROTEIN"/>
    <property type="match status" value="1"/>
</dbReference>
<dbReference type="GO" id="GO:0007229">
    <property type="term" value="P:integrin-mediated signaling pathway"/>
    <property type="evidence" value="ECO:0007669"/>
    <property type="project" value="UniProtKB-KW"/>
</dbReference>
<comment type="subcellular location">
    <subcellularLocation>
        <location evidence="1 13">Membrane</location>
        <topology evidence="1 13">Single-pass type I membrane protein</topology>
    </subcellularLocation>
</comment>
<name>A0A8S3V8N9_MYTED</name>
<keyword evidence="6 13" id="KW-0130">Cell adhesion</keyword>
<dbReference type="PROSITE" id="PS51470">
    <property type="entry name" value="FG_GAP"/>
    <property type="match status" value="3"/>
</dbReference>
<dbReference type="InterPro" id="IPR032695">
    <property type="entry name" value="Integrin_dom_sf"/>
</dbReference>
<gene>
    <name evidence="16" type="ORF">MEDL_62663</name>
</gene>
<evidence type="ECO:0000256" key="8">
    <source>
        <dbReference type="ARBA" id="ARBA00023037"/>
    </source>
</evidence>
<keyword evidence="3 13" id="KW-0812">Transmembrane</keyword>
<organism evidence="16 17">
    <name type="scientific">Mytilus edulis</name>
    <name type="common">Blue mussel</name>
    <dbReference type="NCBI Taxonomy" id="6550"/>
    <lineage>
        <taxon>Eukaryota</taxon>
        <taxon>Metazoa</taxon>
        <taxon>Spiralia</taxon>
        <taxon>Lophotrochozoa</taxon>
        <taxon>Mollusca</taxon>
        <taxon>Bivalvia</taxon>
        <taxon>Autobranchia</taxon>
        <taxon>Pteriomorphia</taxon>
        <taxon>Mytilida</taxon>
        <taxon>Mytiloidea</taxon>
        <taxon>Mytilidae</taxon>
        <taxon>Mytilinae</taxon>
        <taxon>Mytilus</taxon>
    </lineage>
</organism>
<evidence type="ECO:0000256" key="5">
    <source>
        <dbReference type="ARBA" id="ARBA00022737"/>
    </source>
</evidence>
<dbReference type="Gene3D" id="2.60.40.1510">
    <property type="entry name" value="ntegrin, alpha v. Chain A, domain 3"/>
    <property type="match status" value="1"/>
</dbReference>
<feature type="region of interest" description="Disordered" evidence="14">
    <location>
        <begin position="817"/>
        <end position="952"/>
    </location>
</feature>
<dbReference type="PROSITE" id="PS00242">
    <property type="entry name" value="INTEGRIN_ALPHA"/>
    <property type="match status" value="1"/>
</dbReference>
<keyword evidence="5" id="KW-0677">Repeat</keyword>
<evidence type="ECO:0000256" key="7">
    <source>
        <dbReference type="ARBA" id="ARBA00022989"/>
    </source>
</evidence>
<evidence type="ECO:0000256" key="6">
    <source>
        <dbReference type="ARBA" id="ARBA00022889"/>
    </source>
</evidence>
<dbReference type="InterPro" id="IPR013517">
    <property type="entry name" value="FG-GAP"/>
</dbReference>
<dbReference type="SMART" id="SM00191">
    <property type="entry name" value="Int_alpha"/>
    <property type="match status" value="5"/>
</dbReference>
<dbReference type="Gene3D" id="1.20.5.930">
    <property type="entry name" value="Bicelle-embedded integrin alpha(iib) transmembrane segment"/>
    <property type="match status" value="1"/>
</dbReference>
<dbReference type="PANTHER" id="PTHR23220">
    <property type="entry name" value="INTEGRIN ALPHA"/>
    <property type="match status" value="1"/>
</dbReference>
<dbReference type="Gene3D" id="2.60.40.1460">
    <property type="entry name" value="Integrin domains. Chain A, domain 2"/>
    <property type="match status" value="1"/>
</dbReference>
<comment type="similarity">
    <text evidence="2 13">Belongs to the integrin alpha chain family.</text>
</comment>
<evidence type="ECO:0000256" key="1">
    <source>
        <dbReference type="ARBA" id="ARBA00004479"/>
    </source>
</evidence>
<evidence type="ECO:0000313" key="17">
    <source>
        <dbReference type="Proteomes" id="UP000683360"/>
    </source>
</evidence>
<feature type="compositionally biased region" description="Low complexity" evidence="14">
    <location>
        <begin position="864"/>
        <end position="875"/>
    </location>
</feature>
<accession>A0A8S3V8N9</accession>
<evidence type="ECO:0000256" key="12">
    <source>
        <dbReference type="PROSITE-ProRule" id="PRU00803"/>
    </source>
</evidence>
<evidence type="ECO:0000256" key="11">
    <source>
        <dbReference type="ARBA" id="ARBA00023180"/>
    </source>
</evidence>
<dbReference type="InterPro" id="IPR013519">
    <property type="entry name" value="Int_alpha_beta-p"/>
</dbReference>
<evidence type="ECO:0000256" key="3">
    <source>
        <dbReference type="ARBA" id="ARBA00022692"/>
    </source>
</evidence>
<dbReference type="GO" id="GO:0098609">
    <property type="term" value="P:cell-cell adhesion"/>
    <property type="evidence" value="ECO:0007669"/>
    <property type="project" value="TreeGrafter"/>
</dbReference>
<keyword evidence="11" id="KW-0325">Glycoprotein</keyword>
<reference evidence="16" key="1">
    <citation type="submission" date="2021-03" db="EMBL/GenBank/DDBJ databases">
        <authorList>
            <person name="Bekaert M."/>
        </authorList>
    </citation>
    <scope>NUCLEOTIDE SEQUENCE</scope>
</reference>
<dbReference type="Pfam" id="PF20805">
    <property type="entry name" value="Integrin_A_Ig_2"/>
    <property type="match status" value="1"/>
</dbReference>
<protein>
    <recommendedName>
        <fullName evidence="15">Integrin alpha second immunoglobulin-like domain-containing protein</fullName>
    </recommendedName>
</protein>
<evidence type="ECO:0000256" key="9">
    <source>
        <dbReference type="ARBA" id="ARBA00023136"/>
    </source>
</evidence>
<evidence type="ECO:0000256" key="13">
    <source>
        <dbReference type="RuleBase" id="RU003762"/>
    </source>
</evidence>
<sequence length="1125" mass="126220">MGGKNQPGRYCGPMNIRTGPMTCAPLWKNMIPLRSSGFVHPIGRCFNIDRNLQSYTTKQFKNNFFRNKYPQQLDYILAQIGLSISNKKYEDNSMLDILIGAPGFFADKGGFLKYTGKTTDNFFDSFTQFEFAENPVKENLKHGSLMGYSVSTGNLSDSDGNCTRAIVLGAPHTILDSGIVGAVFVFCLKLTDKKLYLKKQFTGRKSGSGFGSSIVFDDINGDGIDDLLIGSPLQYNNDVMDSGVVYIYYGDTNSNDLLKESEQKLQGMSKWGRFGTALQCIGDVNKDGYKDVAVGAPYEESNKGAVYIYHGGSTELTFTQKIKAVDISSNLQSFGWYISTAYDIDNNNYQDFLVGSYMSNTVTVLRGRPIIKLNNTIEISPSDIPLNSSELKCQDKLYRPCVTVRLCFSYSGVSVPDSILVDYNLSSDILRTMSTPSKPSRVHLSSDTEEFGSGNLERKRFLVTHLSESCMEYYAIVMAVDRQFFASLEDELVMETTYRLSDTPLLGEVQPVLDNTLTINRDSANFSTGCNGTCHPDLRIEATLNPQEIVLGVTSEVDVTIKVTNKGDQSHGTQITIDISNNTRYIGFSQPTNQVTEPVDCKNIVEENNETHVQCDLRNTLFQQQIVIFNARFTVSRDLLIKDGDNLGNFDQQLIFSTFVEATSTDMDISDNSWKLIASVKLHVSVQLNGISRPDQLTIIENDIVNFVHTYDIKNDGPSPLYNGSIDICLPVISDIGISMMTKEMIQYDDKRNDTGNLEGPSPLYNGTIEICLPVILEIGISMMTKEMIQISGHSSRITWSVVEFAGESFNEHVDTDLTTSEPFTNQGSTVSSSNTTNQDSTIPTTFSNTTIQSTQSRRRRETNQMLSQEQQSTQSRRRRETNQMLSQEQQSTQSRRRRETNQMLSQEQQSTQSRRRRETNQMLSQEQQSTQSRRRRETNQMLSQEQQSKRTIKEISCSTVDSSKWAIIEIKVDTLEKDETDKFDVLVNISEDSLSFTKVTGIIYKSIATLKSENSNRQLIVATNSSSIEVSSEIFPTDIAVQSEQINLWIIIGSSVGGLVLLVLLGVGLWKCGFFKRQKKEEVKEWKRKSNYYEKRKTARISKANFRASQAAALKSKKISIITE</sequence>
<dbReference type="InterPro" id="IPR028994">
    <property type="entry name" value="Integrin_alpha_N"/>
</dbReference>
<keyword evidence="10 13" id="KW-0675">Receptor</keyword>
<proteinExistence type="inferred from homology"/>
<dbReference type="GO" id="GO:0033627">
    <property type="term" value="P:cell adhesion mediated by integrin"/>
    <property type="evidence" value="ECO:0007669"/>
    <property type="project" value="TreeGrafter"/>
</dbReference>
<evidence type="ECO:0000256" key="10">
    <source>
        <dbReference type="ARBA" id="ARBA00023170"/>
    </source>
</evidence>
<dbReference type="AlphaFoldDB" id="A0A8S3V8N9"/>
<evidence type="ECO:0000313" key="16">
    <source>
        <dbReference type="EMBL" id="CAG2251069.1"/>
    </source>
</evidence>
<dbReference type="GO" id="GO:0005178">
    <property type="term" value="F:integrin binding"/>
    <property type="evidence" value="ECO:0007669"/>
    <property type="project" value="TreeGrafter"/>
</dbReference>
<evidence type="ECO:0000256" key="4">
    <source>
        <dbReference type="ARBA" id="ARBA00022729"/>
    </source>
</evidence>
<keyword evidence="17" id="KW-1185">Reference proteome</keyword>
<dbReference type="SUPFAM" id="SSF69318">
    <property type="entry name" value="Integrin alpha N-terminal domain"/>
    <property type="match status" value="1"/>
</dbReference>
<keyword evidence="9 13" id="KW-0472">Membrane</keyword>
<feature type="repeat" description="FG-GAP" evidence="12">
    <location>
        <begin position="197"/>
        <end position="257"/>
    </location>
</feature>
<keyword evidence="8 13" id="KW-0401">Integrin</keyword>
<dbReference type="SUPFAM" id="SSF69179">
    <property type="entry name" value="Integrin domains"/>
    <property type="match status" value="2"/>
</dbReference>
<evidence type="ECO:0000256" key="14">
    <source>
        <dbReference type="SAM" id="MobiDB-lite"/>
    </source>
</evidence>
<dbReference type="InterPro" id="IPR000413">
    <property type="entry name" value="Integrin_alpha"/>
</dbReference>
<dbReference type="PRINTS" id="PR01185">
    <property type="entry name" value="INTEGRINA"/>
</dbReference>
<keyword evidence="7 13" id="KW-1133">Transmembrane helix</keyword>
<dbReference type="GO" id="GO:0008305">
    <property type="term" value="C:integrin complex"/>
    <property type="evidence" value="ECO:0007669"/>
    <property type="project" value="InterPro"/>
</dbReference>
<dbReference type="OrthoDB" id="5573735at2759"/>
<dbReference type="InterPro" id="IPR048285">
    <property type="entry name" value="Integrin_alpha_Ig-like_2"/>
</dbReference>
<dbReference type="Proteomes" id="UP000683360">
    <property type="component" value="Unassembled WGS sequence"/>
</dbReference>
<feature type="repeat" description="FG-GAP" evidence="12">
    <location>
        <begin position="260"/>
        <end position="318"/>
    </location>
</feature>
<dbReference type="Gene3D" id="2.130.10.130">
    <property type="entry name" value="Integrin alpha, N-terminal"/>
    <property type="match status" value="1"/>
</dbReference>
<dbReference type="Pfam" id="PF01839">
    <property type="entry name" value="FG-GAP"/>
    <property type="match status" value="2"/>
</dbReference>
<evidence type="ECO:0000259" key="15">
    <source>
        <dbReference type="Pfam" id="PF20805"/>
    </source>
</evidence>
<dbReference type="InterPro" id="IPR018184">
    <property type="entry name" value="Integrin_alpha_C_CS"/>
</dbReference>
<dbReference type="GO" id="GO:0007160">
    <property type="term" value="P:cell-matrix adhesion"/>
    <property type="evidence" value="ECO:0007669"/>
    <property type="project" value="TreeGrafter"/>
</dbReference>
<comment type="caution">
    <text evidence="16">The sequence shown here is derived from an EMBL/GenBank/DDBJ whole genome shotgun (WGS) entry which is preliminary data.</text>
</comment>
<evidence type="ECO:0000256" key="2">
    <source>
        <dbReference type="ARBA" id="ARBA00008054"/>
    </source>
</evidence>
<keyword evidence="4" id="KW-0732">Signal</keyword>
<feature type="compositionally biased region" description="Polar residues" evidence="14">
    <location>
        <begin position="817"/>
        <end position="847"/>
    </location>
</feature>
<feature type="domain" description="Integrin alpha second immunoglobulin-like" evidence="15">
    <location>
        <begin position="531"/>
        <end position="637"/>
    </location>
</feature>
<feature type="repeat" description="FG-GAP" evidence="12">
    <location>
        <begin position="320"/>
        <end position="382"/>
    </location>
</feature>
<dbReference type="EMBL" id="CAJPWZ010003073">
    <property type="protein sequence ID" value="CAG2251069.1"/>
    <property type="molecule type" value="Genomic_DNA"/>
</dbReference>